<name>A0A0F4KRQ4_9LACO</name>
<gene>
    <name evidence="1" type="ORF">JG29_11390</name>
</gene>
<dbReference type="HOGENOM" id="CLU_1508777_0_0_9"/>
<organism evidence="1 2">
    <name type="scientific">Bombilactobacillus mellis</name>
    <dbReference type="NCBI Taxonomy" id="1218508"/>
    <lineage>
        <taxon>Bacteria</taxon>
        <taxon>Bacillati</taxon>
        <taxon>Bacillota</taxon>
        <taxon>Bacilli</taxon>
        <taxon>Lactobacillales</taxon>
        <taxon>Lactobacillaceae</taxon>
        <taxon>Bombilactobacillus</taxon>
    </lineage>
</organism>
<dbReference type="PATRIC" id="fig|1218508.4.peg.1126"/>
<evidence type="ECO:0000313" key="1">
    <source>
        <dbReference type="EMBL" id="KJY48728.1"/>
    </source>
</evidence>
<keyword evidence="2" id="KW-1185">Reference proteome</keyword>
<proteinExistence type="predicted"/>
<evidence type="ECO:0000313" key="2">
    <source>
        <dbReference type="Proteomes" id="UP000033695"/>
    </source>
</evidence>
<dbReference type="AlphaFoldDB" id="A0A0F4KRQ4"/>
<dbReference type="EMBL" id="JXBZ01000008">
    <property type="protein sequence ID" value="KJY48728.1"/>
    <property type="molecule type" value="Genomic_DNA"/>
</dbReference>
<sequence>MIFYMQFNAANIAGIIQITNVKQEPLYYLIRIPPHWKTSYNLLGVSQDVIGSIEQISHSSWPNYQIKIGSNLITKVYHLNNSRHQLMLAPTVHWLITGNLIENNYVVHDFHHQVIMTVDNIYFKNGHEGYLLNINDNAEYKVGILLAAVLNQTSRNTKNKRSLERLKGRQLRVQLKRNINFPSDKN</sequence>
<comment type="caution">
    <text evidence="1">The sequence shown here is derived from an EMBL/GenBank/DDBJ whole genome shotgun (WGS) entry which is preliminary data.</text>
</comment>
<protein>
    <submittedName>
        <fullName evidence="1">Uncharacterized protein</fullName>
    </submittedName>
</protein>
<dbReference type="Proteomes" id="UP000033695">
    <property type="component" value="Unassembled WGS sequence"/>
</dbReference>
<accession>A0A0F4KRQ4</accession>
<reference evidence="1 2" key="1">
    <citation type="submission" date="2014-12" db="EMBL/GenBank/DDBJ databases">
        <title>Comparative genomics of the lactic acid bacteria isolated from the honey bee gut.</title>
        <authorList>
            <person name="Ellegaard K.M."/>
            <person name="Tamarit D."/>
            <person name="Javelind E."/>
            <person name="Olofsson T."/>
            <person name="Andersson S.G."/>
            <person name="Vasquez A."/>
        </authorList>
    </citation>
    <scope>NUCLEOTIDE SEQUENCE [LARGE SCALE GENOMIC DNA]</scope>
    <source>
        <strain evidence="1 2">Hon2</strain>
    </source>
</reference>